<dbReference type="SUPFAM" id="SSF52833">
    <property type="entry name" value="Thioredoxin-like"/>
    <property type="match status" value="1"/>
</dbReference>
<sequence length="316" mass="35857">MTVFAPPADLAAYGPYGPGRLHTSPEWNRPIYPFQGRVGTDQFPAASGRYHLYAAHLCPWAQRATIVRTLAGLEHVVGLSYVDDVRDGRGWAFRERRGPDPVNGFAFLEQAYEATEPGYAGHISVPVLWDRVAGRIVSNHYPDITLDLATRFARWSDSPERLYPSELRARIDARNDEIFHQVNRGVSLVGQARTQEAYDDLRHRVVAALERLDAHLAGHRYLIGEQLTETDVRLWVTLARFDLGYNPANRISERPLSGYPHLWAYARDLYQRPAFRDTTDFTTFGHRPPEDNPDVKRIDVAPGTADWDEPHHRGPA</sequence>
<keyword evidence="4" id="KW-1185">Reference proteome</keyword>
<dbReference type="Proteomes" id="UP000568380">
    <property type="component" value="Unassembled WGS sequence"/>
</dbReference>
<keyword evidence="3" id="KW-0808">Transferase</keyword>
<comment type="caution">
    <text evidence="3">The sequence shown here is derived from an EMBL/GenBank/DDBJ whole genome shotgun (WGS) entry which is preliminary data.</text>
</comment>
<dbReference type="GO" id="GO:0005737">
    <property type="term" value="C:cytoplasm"/>
    <property type="evidence" value="ECO:0007669"/>
    <property type="project" value="TreeGrafter"/>
</dbReference>
<dbReference type="Gene3D" id="3.40.30.10">
    <property type="entry name" value="Glutaredoxin"/>
    <property type="match status" value="1"/>
</dbReference>
<dbReference type="AlphaFoldDB" id="A0A7W8EKK8"/>
<evidence type="ECO:0000259" key="2">
    <source>
        <dbReference type="PROSITE" id="PS50405"/>
    </source>
</evidence>
<organism evidence="3 4">
    <name type="scientific">Nonomuraea endophytica</name>
    <dbReference type="NCBI Taxonomy" id="714136"/>
    <lineage>
        <taxon>Bacteria</taxon>
        <taxon>Bacillati</taxon>
        <taxon>Actinomycetota</taxon>
        <taxon>Actinomycetes</taxon>
        <taxon>Streptosporangiales</taxon>
        <taxon>Streptosporangiaceae</taxon>
        <taxon>Nonomuraea</taxon>
    </lineage>
</organism>
<feature type="region of interest" description="Disordered" evidence="1">
    <location>
        <begin position="280"/>
        <end position="316"/>
    </location>
</feature>
<dbReference type="PROSITE" id="PS50405">
    <property type="entry name" value="GST_CTER"/>
    <property type="match status" value="1"/>
</dbReference>
<dbReference type="PANTHER" id="PTHR32419:SF6">
    <property type="entry name" value="GLUTATHIONE S-TRANSFERASE OMEGA-LIKE 1-RELATED"/>
    <property type="match status" value="1"/>
</dbReference>
<reference evidence="3 4" key="1">
    <citation type="submission" date="2020-08" db="EMBL/GenBank/DDBJ databases">
        <title>Genomic Encyclopedia of Type Strains, Phase IV (KMG-IV): sequencing the most valuable type-strain genomes for metagenomic binning, comparative biology and taxonomic classification.</title>
        <authorList>
            <person name="Goeker M."/>
        </authorList>
    </citation>
    <scope>NUCLEOTIDE SEQUENCE [LARGE SCALE GENOMIC DNA]</scope>
    <source>
        <strain evidence="3 4">DSM 45385</strain>
    </source>
</reference>
<dbReference type="EC" id="2.5.1.18" evidence="3"/>
<dbReference type="InterPro" id="IPR016639">
    <property type="entry name" value="GST_Omega/GSH"/>
</dbReference>
<dbReference type="InterPro" id="IPR036249">
    <property type="entry name" value="Thioredoxin-like_sf"/>
</dbReference>
<dbReference type="PANTHER" id="PTHR32419">
    <property type="entry name" value="GLUTATHIONYL-HYDROQUINONE REDUCTASE"/>
    <property type="match status" value="1"/>
</dbReference>
<dbReference type="EMBL" id="JACHIN010000022">
    <property type="protein sequence ID" value="MBB5084355.1"/>
    <property type="molecule type" value="Genomic_DNA"/>
</dbReference>
<evidence type="ECO:0000256" key="1">
    <source>
        <dbReference type="SAM" id="MobiDB-lite"/>
    </source>
</evidence>
<gene>
    <name evidence="3" type="ORF">HNR40_009864</name>
</gene>
<dbReference type="InterPro" id="IPR036282">
    <property type="entry name" value="Glutathione-S-Trfase_C_sf"/>
</dbReference>
<dbReference type="GO" id="GO:0004364">
    <property type="term" value="F:glutathione transferase activity"/>
    <property type="evidence" value="ECO:0007669"/>
    <property type="project" value="UniProtKB-EC"/>
</dbReference>
<name>A0A7W8EKK8_9ACTN</name>
<evidence type="ECO:0000313" key="4">
    <source>
        <dbReference type="Proteomes" id="UP000568380"/>
    </source>
</evidence>
<accession>A0A7W8EKK8</accession>
<feature type="compositionally biased region" description="Basic and acidic residues" evidence="1">
    <location>
        <begin position="287"/>
        <end position="299"/>
    </location>
</feature>
<proteinExistence type="predicted"/>
<dbReference type="InterPro" id="IPR010987">
    <property type="entry name" value="Glutathione-S-Trfase_C-like"/>
</dbReference>
<dbReference type="RefSeq" id="WP_184974220.1">
    <property type="nucleotide sequence ID" value="NZ_JACHIN010000022.1"/>
</dbReference>
<protein>
    <submittedName>
        <fullName evidence="3">Glutathione S-transferase/putative glutathione S-transferase</fullName>
        <ecNumber evidence="3">2.5.1.18</ecNumber>
    </submittedName>
</protein>
<dbReference type="Gene3D" id="1.20.1050.10">
    <property type="match status" value="1"/>
</dbReference>
<evidence type="ECO:0000313" key="3">
    <source>
        <dbReference type="EMBL" id="MBB5084355.1"/>
    </source>
</evidence>
<feature type="domain" description="GST C-terminal" evidence="2">
    <location>
        <begin position="164"/>
        <end position="295"/>
    </location>
</feature>
<dbReference type="SUPFAM" id="SSF47616">
    <property type="entry name" value="GST C-terminal domain-like"/>
    <property type="match status" value="1"/>
</dbReference>
<dbReference type="Pfam" id="PF13410">
    <property type="entry name" value="GST_C_2"/>
    <property type="match status" value="1"/>
</dbReference>